<evidence type="ECO:0000256" key="1">
    <source>
        <dbReference type="SAM" id="SignalP"/>
    </source>
</evidence>
<feature type="chain" id="PRO_5023071091" evidence="1">
    <location>
        <begin position="33"/>
        <end position="431"/>
    </location>
</feature>
<evidence type="ECO:0000313" key="2">
    <source>
        <dbReference type="EMBL" id="QEG23991.1"/>
    </source>
</evidence>
<evidence type="ECO:0000313" key="3">
    <source>
        <dbReference type="Proteomes" id="UP000322214"/>
    </source>
</evidence>
<dbReference type="AlphaFoldDB" id="A0A5B9PN82"/>
<dbReference type="Proteomes" id="UP000322214">
    <property type="component" value="Chromosome"/>
</dbReference>
<dbReference type="InterPro" id="IPR013783">
    <property type="entry name" value="Ig-like_fold"/>
</dbReference>
<keyword evidence="1" id="KW-0732">Signal</keyword>
<feature type="signal peptide" evidence="1">
    <location>
        <begin position="1"/>
        <end position="32"/>
    </location>
</feature>
<dbReference type="Gene3D" id="2.60.40.10">
    <property type="entry name" value="Immunoglobulins"/>
    <property type="match status" value="1"/>
</dbReference>
<dbReference type="SUPFAM" id="SSF49478">
    <property type="entry name" value="Cna protein B-type domain"/>
    <property type="match status" value="2"/>
</dbReference>
<keyword evidence="3" id="KW-1185">Reference proteome</keyword>
<dbReference type="KEGG" id="mff:MFFC18_38970"/>
<dbReference type="STRING" id="980251.GCA_001642875_04203"/>
<dbReference type="OrthoDB" id="250040at2"/>
<gene>
    <name evidence="2" type="ORF">MFFC18_38970</name>
</gene>
<dbReference type="EMBL" id="CP042912">
    <property type="protein sequence ID" value="QEG23991.1"/>
    <property type="molecule type" value="Genomic_DNA"/>
</dbReference>
<accession>A0A5B9PN82</accession>
<dbReference type="Gene3D" id="2.60.40.1120">
    <property type="entry name" value="Carboxypeptidase-like, regulatory domain"/>
    <property type="match status" value="1"/>
</dbReference>
<reference evidence="2 3" key="1">
    <citation type="submission" date="2019-08" db="EMBL/GenBank/DDBJ databases">
        <title>Deep-cultivation of Planctomycetes and their phenomic and genomic characterization uncovers novel biology.</title>
        <authorList>
            <person name="Wiegand S."/>
            <person name="Jogler M."/>
            <person name="Boedeker C."/>
            <person name="Pinto D."/>
            <person name="Vollmers J."/>
            <person name="Rivas-Marin E."/>
            <person name="Kohn T."/>
            <person name="Peeters S.H."/>
            <person name="Heuer A."/>
            <person name="Rast P."/>
            <person name="Oberbeckmann S."/>
            <person name="Bunk B."/>
            <person name="Jeske O."/>
            <person name="Meyerdierks A."/>
            <person name="Storesund J.E."/>
            <person name="Kallscheuer N."/>
            <person name="Luecker S."/>
            <person name="Lage O.M."/>
            <person name="Pohl T."/>
            <person name="Merkel B.J."/>
            <person name="Hornburger P."/>
            <person name="Mueller R.-W."/>
            <person name="Bruemmer F."/>
            <person name="Labrenz M."/>
            <person name="Spormann A.M."/>
            <person name="Op den Camp H."/>
            <person name="Overmann J."/>
            <person name="Amann R."/>
            <person name="Jetten M.S.M."/>
            <person name="Mascher T."/>
            <person name="Medema M.H."/>
            <person name="Devos D.P."/>
            <person name="Kaster A.-K."/>
            <person name="Ovreas L."/>
            <person name="Rohde M."/>
            <person name="Galperin M.Y."/>
            <person name="Jogler C."/>
        </authorList>
    </citation>
    <scope>NUCLEOTIDE SEQUENCE [LARGE SCALE GENOMIC DNA]</scope>
    <source>
        <strain evidence="2 3">FC18</strain>
    </source>
</reference>
<sequence length="431" mass="43735" precursor="true">MQLELFGESMIKKRNKFQLGLMLVALPFVATAAASAHQWISSATPIAAPEAVTAVNASADRLHNITLNSNGGIEGRITSLKNSEGEGLADLKVYFVRNGKIAKEAVTDASGTFRIDNVADGAYSFVATGQNGFAAYGVNVVANNGSSKVNAMEAAAVSPRFAVVKEILENNLPQQIAAEILDGASNITDQLVGANRIKLQNGSLVGNIVPLFGEISAVEGTQVHIIQNDKQVARVQTDVNGDFSVADLEPGVYDFVAAGPTGIAAVSFQAIDEEGEIAAESVIDSDEIPVAIEPAAAAAALPFQDVVSADIPMEAASSLNVCTTCSNDAGFVGQQVSYAGQEVVYDGGYDAGAPIQYASEAVSCGGACGASCGSAGDFSGFSSCNSCGGAGGGRLFGGGSTGLRRLALLGGIAGAVIAIASDDDASPNSPN</sequence>
<organism evidence="2 3">
    <name type="scientific">Mariniblastus fucicola</name>
    <dbReference type="NCBI Taxonomy" id="980251"/>
    <lineage>
        <taxon>Bacteria</taxon>
        <taxon>Pseudomonadati</taxon>
        <taxon>Planctomycetota</taxon>
        <taxon>Planctomycetia</taxon>
        <taxon>Pirellulales</taxon>
        <taxon>Pirellulaceae</taxon>
        <taxon>Mariniblastus</taxon>
    </lineage>
</organism>
<proteinExistence type="predicted"/>
<name>A0A5B9PN82_9BACT</name>
<protein>
    <submittedName>
        <fullName evidence="2">Cna protein B-type domain protein</fullName>
    </submittedName>
</protein>